<evidence type="ECO:0000256" key="4">
    <source>
        <dbReference type="ARBA" id="ARBA00022839"/>
    </source>
</evidence>
<dbReference type="InterPro" id="IPR011335">
    <property type="entry name" value="Restrct_endonuc-II-like"/>
</dbReference>
<dbReference type="InterPro" id="IPR034720">
    <property type="entry name" value="Viral_alk_exo"/>
</dbReference>
<accession>A0A162GW49</accession>
<dbReference type="SUPFAM" id="SSF52980">
    <property type="entry name" value="Restriction endonuclease-like"/>
    <property type="match status" value="1"/>
</dbReference>
<dbReference type="PANTHER" id="PTHR46609:SF8">
    <property type="entry name" value="YQAJ VIRAL RECOMBINASE DOMAIN-CONTAINING PROTEIN"/>
    <property type="match status" value="1"/>
</dbReference>
<keyword evidence="1" id="KW-0540">Nuclease</keyword>
<dbReference type="EMBL" id="KR011718">
    <property type="protein sequence ID" value="AKR17466.1"/>
    <property type="molecule type" value="Genomic_DNA"/>
</dbReference>
<dbReference type="GO" id="GO:0004527">
    <property type="term" value="F:exonuclease activity"/>
    <property type="evidence" value="ECO:0007669"/>
    <property type="project" value="UniProtKB-KW"/>
</dbReference>
<dbReference type="Gene3D" id="1.10.1170.10">
    <property type="entry name" value="Inhibitor Of Apoptosis Protein (2mihbC-IAP-1), Chain A"/>
    <property type="match status" value="1"/>
</dbReference>
<proteinExistence type="predicted"/>
<organism evidence="5 6">
    <name type="scientific">Mocis latipes granulovirus</name>
    <dbReference type="NCBI Taxonomy" id="2072024"/>
    <lineage>
        <taxon>Viruses</taxon>
        <taxon>Viruses incertae sedis</taxon>
        <taxon>Naldaviricetes</taxon>
        <taxon>Lefavirales</taxon>
        <taxon>Baculoviridae</taxon>
        <taxon>Betabaculovirus</taxon>
        <taxon>Betabaculovirus molatipedis</taxon>
    </lineage>
</organism>
<protein>
    <submittedName>
        <fullName evidence="5">Alk-Exo</fullName>
    </submittedName>
</protein>
<evidence type="ECO:0000313" key="6">
    <source>
        <dbReference type="Proteomes" id="UP000202962"/>
    </source>
</evidence>
<evidence type="ECO:0000256" key="1">
    <source>
        <dbReference type="ARBA" id="ARBA00022722"/>
    </source>
</evidence>
<evidence type="ECO:0000256" key="2">
    <source>
        <dbReference type="ARBA" id="ARBA00022759"/>
    </source>
</evidence>
<dbReference type="Proteomes" id="UP000202962">
    <property type="component" value="Segment"/>
</dbReference>
<dbReference type="GO" id="GO:0004519">
    <property type="term" value="F:endonuclease activity"/>
    <property type="evidence" value="ECO:0007669"/>
    <property type="project" value="UniProtKB-KW"/>
</dbReference>
<dbReference type="GeneID" id="27429729"/>
<dbReference type="InterPro" id="IPR051703">
    <property type="entry name" value="NF-kappa-B_Signaling_Reg"/>
</dbReference>
<dbReference type="PANTHER" id="PTHR46609">
    <property type="entry name" value="EXONUCLEASE, PHAGE-TYPE/RECB, C-TERMINAL DOMAIN-CONTAINING PROTEIN"/>
    <property type="match status" value="1"/>
</dbReference>
<dbReference type="RefSeq" id="YP_009249959.1">
    <property type="nucleotide sequence ID" value="NC_029996.1"/>
</dbReference>
<keyword evidence="4" id="KW-0269">Exonuclease</keyword>
<dbReference type="KEGG" id="vg:27429729"/>
<keyword evidence="6" id="KW-1185">Reference proteome</keyword>
<dbReference type="Pfam" id="PF01771">
    <property type="entry name" value="Viral_alk_exo"/>
    <property type="match status" value="1"/>
</dbReference>
<name>A0A162GW49_9BBAC</name>
<dbReference type="OrthoDB" id="9306at10239"/>
<evidence type="ECO:0000313" key="5">
    <source>
        <dbReference type="EMBL" id="AKR17466.1"/>
    </source>
</evidence>
<keyword evidence="2" id="KW-0255">Endonuclease</keyword>
<keyword evidence="3" id="KW-0378">Hydrolase</keyword>
<dbReference type="SUPFAM" id="SSF57924">
    <property type="entry name" value="Inhibitor of apoptosis (IAP) repeat"/>
    <property type="match status" value="1"/>
</dbReference>
<sequence length="412" mass="47704">MDNCKLAMNEYEQQLCNKYSYSNYVANLRPGHVNTREEIFELERATRGQSDNTLWEVLRLNRKTASNATGCCNFISDKNEAIRYGIEQEKVVKQNLLLMRAIQEKIEEKLDCAVTQMVLDCGMFITPIGLYSASPDAYYVTETGDIVVVEIKCPYTYRNTTLELIRRGFNNKPRYRIPNTAFSINKEGPMEVRVEKKNDHYRQMQAQMYVTGAVLGVYVVKIGLTEEVHFVDKDEEMINDLREKEECDLAKCLKENNKHQEFVMERNRLMSFVSLPQIKPDIAKKLARDGFYNWNGCIKCYFCKKFVEIETGVSSVLDEHRTCNPKHGNVRYADIKHRNFLTLQSRVDSLSQLNLDATLTMELAKFNVFVNNSCLQYYCCGIVVVDSVDKIKEHFIKDLILGCAHSDDCDRY</sequence>
<evidence type="ECO:0000256" key="3">
    <source>
        <dbReference type="ARBA" id="ARBA00022801"/>
    </source>
</evidence>
<dbReference type="InterPro" id="IPR011604">
    <property type="entry name" value="PDDEXK-like_dom_sf"/>
</dbReference>
<dbReference type="Gene3D" id="3.90.320.10">
    <property type="match status" value="1"/>
</dbReference>
<reference evidence="5 6" key="1">
    <citation type="submission" date="2015-03" db="EMBL/GenBank/DDBJ databases">
        <title>The complete genome sequence of Mocis sp. granulovirus.</title>
        <authorList>
            <person name="Ardisson-Araujo D.M.P."/>
            <person name="Melo F.L."/>
            <person name="Sosa-Gomez D.R."/>
            <person name="Ribeiro B.M."/>
        </authorList>
    </citation>
    <scope>NUCLEOTIDE SEQUENCE [LARGE SCALE GENOMIC DNA]</scope>
    <source>
        <strain evidence="5">Southern Brazil</strain>
    </source>
</reference>